<keyword evidence="10" id="KW-0472">Membrane</keyword>
<dbReference type="SUPFAM" id="SSF55874">
    <property type="entry name" value="ATPase domain of HSP90 chaperone/DNA topoisomerase II/histidine kinase"/>
    <property type="match status" value="1"/>
</dbReference>
<keyword evidence="7" id="KW-0547">Nucleotide-binding</keyword>
<feature type="domain" description="HAMP" evidence="13">
    <location>
        <begin position="184"/>
        <end position="237"/>
    </location>
</feature>
<dbReference type="Proteomes" id="UP001056201">
    <property type="component" value="Chromosome 1"/>
</dbReference>
<dbReference type="InterPro" id="IPR003661">
    <property type="entry name" value="HisK_dim/P_dom"/>
</dbReference>
<dbReference type="InterPro" id="IPR013727">
    <property type="entry name" value="2CSK_N"/>
</dbReference>
<proteinExistence type="predicted"/>
<dbReference type="CDD" id="cd00082">
    <property type="entry name" value="HisKA"/>
    <property type="match status" value="1"/>
</dbReference>
<dbReference type="SUPFAM" id="SSF47384">
    <property type="entry name" value="Homodimeric domain of signal transducing histidine kinase"/>
    <property type="match status" value="1"/>
</dbReference>
<dbReference type="Gene3D" id="3.30.565.10">
    <property type="entry name" value="Histidine kinase-like ATPase, C-terminal domain"/>
    <property type="match status" value="1"/>
</dbReference>
<name>A0ABY4S0Q0_AQUTE</name>
<accession>A0ABY4S0Q0</accession>
<dbReference type="InterPro" id="IPR005467">
    <property type="entry name" value="His_kinase_dom"/>
</dbReference>
<protein>
    <recommendedName>
        <fullName evidence="3">histidine kinase</fullName>
        <ecNumber evidence="3">2.7.13.3</ecNumber>
    </recommendedName>
</protein>
<keyword evidence="9" id="KW-0067">ATP-binding</keyword>
<evidence type="ECO:0000256" key="8">
    <source>
        <dbReference type="ARBA" id="ARBA00022777"/>
    </source>
</evidence>
<comment type="subcellular location">
    <subcellularLocation>
        <location evidence="2">Membrane</location>
        <topology evidence="2">Multi-pass membrane protein</topology>
    </subcellularLocation>
</comment>
<keyword evidence="4" id="KW-0597">Phosphoprotein</keyword>
<comment type="catalytic activity">
    <reaction evidence="1">
        <text>ATP + protein L-histidine = ADP + protein N-phospho-L-histidine.</text>
        <dbReference type="EC" id="2.7.13.3"/>
    </reaction>
</comment>
<keyword evidence="11" id="KW-0902">Two-component regulatory system</keyword>
<feature type="domain" description="Histidine kinase" evidence="12">
    <location>
        <begin position="245"/>
        <end position="456"/>
    </location>
</feature>
<sequence length="464" mass="50843">MPAAPRRSISLQRRLLLSVLVCAPLVWAVAVVASVNHARHEVNELYDSELIRLAREVQSTLVMAGDTEAELPAGHGQSSGRDGVADLADLAIAVWDRQGHRLLNDREGAMLEYRPDAVGFVDQTIDGREWRVYYLQSGNGNRLVAAGQREHERDEVVWGLTLSQLVPWLLTLPVLLLVLAWAVRRALAPAHALADQLKNRAADDLAPLAEPQAVPVELAPLVMAINGSFSRTAELLLRERRFVADAAHELRTPLATLRAQWEVVRRSRDEAERDHAQRRLDAGLDRMDRLVTQLLALSRADSADASLLTTPIDWAEVVERAMNDCLALAGRRQIELGCDWPEDGRPPLPLRGDPQLMTVVLRNLLDNAVRYAPEGTAVTLSLLPTHLQLDNAGPPLTDEQMRTLGQRFHRADGQRETGSGLGISIVQRIAQLHGLVLQVGAGEGGQGVRVVLRPAPGWAAGSGR</sequence>
<gene>
    <name evidence="14" type="ORF">MW290_11605</name>
</gene>
<dbReference type="PANTHER" id="PTHR45436">
    <property type="entry name" value="SENSOR HISTIDINE KINASE YKOH"/>
    <property type="match status" value="1"/>
</dbReference>
<dbReference type="SMART" id="SM00387">
    <property type="entry name" value="HATPase_c"/>
    <property type="match status" value="1"/>
</dbReference>
<reference evidence="14" key="1">
    <citation type="submission" date="2022-05" db="EMBL/GenBank/DDBJ databases">
        <title>An RpoN-dependent PEP-CTERM gene is involved in floc formation of an Aquincola tertiaricarbonis strain.</title>
        <authorList>
            <person name="Qiu D."/>
            <person name="Xia M."/>
        </authorList>
    </citation>
    <scope>NUCLEOTIDE SEQUENCE</scope>
    <source>
        <strain evidence="14">RN12</strain>
    </source>
</reference>
<keyword evidence="8 14" id="KW-0418">Kinase</keyword>
<evidence type="ECO:0000256" key="6">
    <source>
        <dbReference type="ARBA" id="ARBA00022692"/>
    </source>
</evidence>
<dbReference type="Pfam" id="PF00512">
    <property type="entry name" value="HisKA"/>
    <property type="match status" value="1"/>
</dbReference>
<keyword evidence="15" id="KW-1185">Reference proteome</keyword>
<dbReference type="Gene3D" id="1.10.287.130">
    <property type="match status" value="1"/>
</dbReference>
<dbReference type="InterPro" id="IPR036890">
    <property type="entry name" value="HATPase_C_sf"/>
</dbReference>
<dbReference type="RefSeq" id="WP_250194809.1">
    <property type="nucleotide sequence ID" value="NZ_CP097635.1"/>
</dbReference>
<keyword evidence="5" id="KW-0808">Transferase</keyword>
<evidence type="ECO:0000256" key="3">
    <source>
        <dbReference type="ARBA" id="ARBA00012438"/>
    </source>
</evidence>
<dbReference type="InterPro" id="IPR003660">
    <property type="entry name" value="HAMP_dom"/>
</dbReference>
<dbReference type="InterPro" id="IPR003594">
    <property type="entry name" value="HATPase_dom"/>
</dbReference>
<dbReference type="PROSITE" id="PS50109">
    <property type="entry name" value="HIS_KIN"/>
    <property type="match status" value="1"/>
</dbReference>
<evidence type="ECO:0000259" key="13">
    <source>
        <dbReference type="PROSITE" id="PS50885"/>
    </source>
</evidence>
<evidence type="ECO:0000313" key="15">
    <source>
        <dbReference type="Proteomes" id="UP001056201"/>
    </source>
</evidence>
<organism evidence="14 15">
    <name type="scientific">Aquincola tertiaricarbonis</name>
    <dbReference type="NCBI Taxonomy" id="391953"/>
    <lineage>
        <taxon>Bacteria</taxon>
        <taxon>Pseudomonadati</taxon>
        <taxon>Pseudomonadota</taxon>
        <taxon>Betaproteobacteria</taxon>
        <taxon>Burkholderiales</taxon>
        <taxon>Sphaerotilaceae</taxon>
        <taxon>Aquincola</taxon>
    </lineage>
</organism>
<dbReference type="EC" id="2.7.13.3" evidence="3"/>
<evidence type="ECO:0000256" key="7">
    <source>
        <dbReference type="ARBA" id="ARBA00022741"/>
    </source>
</evidence>
<evidence type="ECO:0000256" key="5">
    <source>
        <dbReference type="ARBA" id="ARBA00022679"/>
    </source>
</evidence>
<dbReference type="Pfam" id="PF02518">
    <property type="entry name" value="HATPase_c"/>
    <property type="match status" value="1"/>
</dbReference>
<keyword evidence="6" id="KW-0812">Transmembrane</keyword>
<evidence type="ECO:0000313" key="14">
    <source>
        <dbReference type="EMBL" id="URI06547.1"/>
    </source>
</evidence>
<keyword evidence="10" id="KW-1133">Transmembrane helix</keyword>
<dbReference type="Gene3D" id="1.20.5.1040">
    <property type="entry name" value="Sensor protein qsec"/>
    <property type="match status" value="2"/>
</dbReference>
<dbReference type="Pfam" id="PF08521">
    <property type="entry name" value="2CSK_N"/>
    <property type="match status" value="1"/>
</dbReference>
<dbReference type="EMBL" id="CP097635">
    <property type="protein sequence ID" value="URI06547.1"/>
    <property type="molecule type" value="Genomic_DNA"/>
</dbReference>
<evidence type="ECO:0000256" key="11">
    <source>
        <dbReference type="ARBA" id="ARBA00023012"/>
    </source>
</evidence>
<evidence type="ECO:0000256" key="4">
    <source>
        <dbReference type="ARBA" id="ARBA00022553"/>
    </source>
</evidence>
<dbReference type="InterPro" id="IPR036097">
    <property type="entry name" value="HisK_dim/P_sf"/>
</dbReference>
<dbReference type="GO" id="GO:0016301">
    <property type="term" value="F:kinase activity"/>
    <property type="evidence" value="ECO:0007669"/>
    <property type="project" value="UniProtKB-KW"/>
</dbReference>
<evidence type="ECO:0000259" key="12">
    <source>
        <dbReference type="PROSITE" id="PS50109"/>
    </source>
</evidence>
<evidence type="ECO:0000256" key="10">
    <source>
        <dbReference type="ARBA" id="ARBA00022989"/>
    </source>
</evidence>
<dbReference type="PANTHER" id="PTHR45436:SF14">
    <property type="entry name" value="SENSOR PROTEIN QSEC"/>
    <property type="match status" value="1"/>
</dbReference>
<evidence type="ECO:0000256" key="1">
    <source>
        <dbReference type="ARBA" id="ARBA00000085"/>
    </source>
</evidence>
<dbReference type="PROSITE" id="PS50885">
    <property type="entry name" value="HAMP"/>
    <property type="match status" value="1"/>
</dbReference>
<evidence type="ECO:0000256" key="9">
    <source>
        <dbReference type="ARBA" id="ARBA00022840"/>
    </source>
</evidence>
<evidence type="ECO:0000256" key="2">
    <source>
        <dbReference type="ARBA" id="ARBA00004141"/>
    </source>
</evidence>
<dbReference type="InterPro" id="IPR050428">
    <property type="entry name" value="TCS_sensor_his_kinase"/>
</dbReference>
<dbReference type="SMART" id="SM00388">
    <property type="entry name" value="HisKA"/>
    <property type="match status" value="1"/>
</dbReference>